<dbReference type="SMART" id="SM00220">
    <property type="entry name" value="S_TKc"/>
    <property type="match status" value="1"/>
</dbReference>
<feature type="region of interest" description="Disordered" evidence="10">
    <location>
        <begin position="455"/>
        <end position="530"/>
    </location>
</feature>
<feature type="compositionally biased region" description="Polar residues" evidence="10">
    <location>
        <begin position="511"/>
        <end position="530"/>
    </location>
</feature>
<keyword evidence="7" id="KW-0067">ATP-binding</keyword>
<dbReference type="Gene3D" id="1.10.510.10">
    <property type="entry name" value="Transferase(Phosphotransferase) domain 1"/>
    <property type="match status" value="1"/>
</dbReference>
<dbReference type="FunFam" id="1.10.510.10:FF:000312">
    <property type="entry name" value="Serine/threonine-protein kinase OXI1"/>
    <property type="match status" value="1"/>
</dbReference>
<evidence type="ECO:0000256" key="1">
    <source>
        <dbReference type="ARBA" id="ARBA00009903"/>
    </source>
</evidence>
<name>A0A317YG68_MAIZE</name>
<dbReference type="PANTHER" id="PTHR45637">
    <property type="entry name" value="FLIPPASE KINASE 1-RELATED"/>
    <property type="match status" value="1"/>
</dbReference>
<dbReference type="PROSITE" id="PS50011">
    <property type="entry name" value="PROTEIN_KINASE_DOM"/>
    <property type="match status" value="1"/>
</dbReference>
<dbReference type="Gene3D" id="3.30.200.20">
    <property type="entry name" value="Phosphorylase Kinase, domain 1"/>
    <property type="match status" value="1"/>
</dbReference>
<accession>A0A317YG68</accession>
<dbReference type="GO" id="GO:0005524">
    <property type="term" value="F:ATP binding"/>
    <property type="evidence" value="ECO:0007669"/>
    <property type="project" value="UniProtKB-KW"/>
</dbReference>
<proteinExistence type="inferred from homology"/>
<evidence type="ECO:0000256" key="9">
    <source>
        <dbReference type="ARBA" id="ARBA00048679"/>
    </source>
</evidence>
<evidence type="ECO:0000256" key="10">
    <source>
        <dbReference type="SAM" id="MobiDB-lite"/>
    </source>
</evidence>
<dbReference type="FunFam" id="3.30.200.20:FF:000438">
    <property type="entry name" value="Serine/threonine-protein kinase WAG2"/>
    <property type="match status" value="1"/>
</dbReference>
<evidence type="ECO:0000256" key="7">
    <source>
        <dbReference type="ARBA" id="ARBA00022840"/>
    </source>
</evidence>
<evidence type="ECO:0000256" key="4">
    <source>
        <dbReference type="ARBA" id="ARBA00022679"/>
    </source>
</evidence>
<dbReference type="EC" id="2.7.11.1" evidence="2"/>
<comment type="caution">
    <text evidence="12">The sequence shown here is derived from an EMBL/GenBank/DDBJ whole genome shotgun (WGS) entry which is preliminary data.</text>
</comment>
<evidence type="ECO:0000256" key="5">
    <source>
        <dbReference type="ARBA" id="ARBA00022741"/>
    </source>
</evidence>
<evidence type="ECO:0000256" key="6">
    <source>
        <dbReference type="ARBA" id="ARBA00022777"/>
    </source>
</evidence>
<dbReference type="Pfam" id="PF00069">
    <property type="entry name" value="Pkinase"/>
    <property type="match status" value="2"/>
</dbReference>
<evidence type="ECO:0000313" key="12">
    <source>
        <dbReference type="EMBL" id="PWZ56712.1"/>
    </source>
</evidence>
<dbReference type="InterPro" id="IPR008271">
    <property type="entry name" value="Ser/Thr_kinase_AS"/>
</dbReference>
<keyword evidence="5" id="KW-0547">Nucleotide-binding</keyword>
<feature type="region of interest" description="Disordered" evidence="10">
    <location>
        <begin position="1"/>
        <end position="27"/>
    </location>
</feature>
<dbReference type="Proteomes" id="UP000251960">
    <property type="component" value="Chromosome 1"/>
</dbReference>
<feature type="compositionally biased region" description="Basic residues" evidence="10">
    <location>
        <begin position="481"/>
        <end position="495"/>
    </location>
</feature>
<dbReference type="CDD" id="cd05574">
    <property type="entry name" value="STKc_phototropin_like"/>
    <property type="match status" value="1"/>
</dbReference>
<evidence type="ECO:0000256" key="2">
    <source>
        <dbReference type="ARBA" id="ARBA00012513"/>
    </source>
</evidence>
<dbReference type="ExpressionAtlas" id="A0A317YG68">
    <property type="expression patterns" value="baseline and differential"/>
</dbReference>
<evidence type="ECO:0000259" key="11">
    <source>
        <dbReference type="PROSITE" id="PS50011"/>
    </source>
</evidence>
<evidence type="ECO:0000256" key="8">
    <source>
        <dbReference type="ARBA" id="ARBA00047899"/>
    </source>
</evidence>
<dbReference type="GO" id="GO:0004674">
    <property type="term" value="F:protein serine/threonine kinase activity"/>
    <property type="evidence" value="ECO:0007669"/>
    <property type="project" value="UniProtKB-KW"/>
</dbReference>
<gene>
    <name evidence="12" type="primary">WAG2</name>
    <name evidence="12" type="ORF">Zm00014a_023258</name>
</gene>
<reference evidence="12" key="1">
    <citation type="journal article" date="2018" name="Nat. Genet.">
        <title>Extensive intraspecific gene order and gene structural variations between Mo17 and other maize genomes.</title>
        <authorList>
            <person name="Sun S."/>
            <person name="Zhou Y."/>
            <person name="Chen J."/>
            <person name="Shi J."/>
            <person name="Zhao H."/>
            <person name="Zhao H."/>
            <person name="Song W."/>
            <person name="Zhang M."/>
            <person name="Cui Y."/>
            <person name="Dong X."/>
            <person name="Liu H."/>
            <person name="Ma X."/>
            <person name="Jiao Y."/>
            <person name="Wang B."/>
            <person name="Wei X."/>
            <person name="Stein J.C."/>
            <person name="Glaubitz J.C."/>
            <person name="Lu F."/>
            <person name="Yu G."/>
            <person name="Liang C."/>
            <person name="Fengler K."/>
            <person name="Li B."/>
            <person name="Rafalski A."/>
            <person name="Schnable P.S."/>
            <person name="Ware D.H."/>
            <person name="Buckler E.S."/>
            <person name="Lai J."/>
        </authorList>
    </citation>
    <scope>NUCLEOTIDE SEQUENCE [LARGE SCALE GENOMIC DNA]</scope>
    <source>
        <tissue evidence="12">Seedling</tissue>
    </source>
</reference>
<comment type="similarity">
    <text evidence="1">Belongs to the protein kinase superfamily. AGC Ser/Thr protein kinase family.</text>
</comment>
<dbReference type="FunFam" id="1.10.510.10:FF:000710">
    <property type="entry name" value="Serine/threonine-protein kinase WAG1-like"/>
    <property type="match status" value="1"/>
</dbReference>
<comment type="catalytic activity">
    <reaction evidence="9">
        <text>L-seryl-[protein] + ATP = O-phospho-L-seryl-[protein] + ADP + H(+)</text>
        <dbReference type="Rhea" id="RHEA:17989"/>
        <dbReference type="Rhea" id="RHEA-COMP:9863"/>
        <dbReference type="Rhea" id="RHEA-COMP:11604"/>
        <dbReference type="ChEBI" id="CHEBI:15378"/>
        <dbReference type="ChEBI" id="CHEBI:29999"/>
        <dbReference type="ChEBI" id="CHEBI:30616"/>
        <dbReference type="ChEBI" id="CHEBI:83421"/>
        <dbReference type="ChEBI" id="CHEBI:456216"/>
        <dbReference type="EC" id="2.7.11.1"/>
    </reaction>
</comment>
<comment type="catalytic activity">
    <reaction evidence="8">
        <text>L-threonyl-[protein] + ATP = O-phospho-L-threonyl-[protein] + ADP + H(+)</text>
        <dbReference type="Rhea" id="RHEA:46608"/>
        <dbReference type="Rhea" id="RHEA-COMP:11060"/>
        <dbReference type="Rhea" id="RHEA-COMP:11605"/>
        <dbReference type="ChEBI" id="CHEBI:15378"/>
        <dbReference type="ChEBI" id="CHEBI:30013"/>
        <dbReference type="ChEBI" id="CHEBI:30616"/>
        <dbReference type="ChEBI" id="CHEBI:61977"/>
        <dbReference type="ChEBI" id="CHEBI:456216"/>
        <dbReference type="EC" id="2.7.11.1"/>
    </reaction>
</comment>
<feature type="domain" description="Protein kinase" evidence="11">
    <location>
        <begin position="118"/>
        <end position="435"/>
    </location>
</feature>
<dbReference type="SUPFAM" id="SSF56112">
    <property type="entry name" value="Protein kinase-like (PK-like)"/>
    <property type="match status" value="1"/>
</dbReference>
<organism evidence="12">
    <name type="scientific">Zea mays</name>
    <name type="common">Maize</name>
    <dbReference type="NCBI Taxonomy" id="4577"/>
    <lineage>
        <taxon>Eukaryota</taxon>
        <taxon>Viridiplantae</taxon>
        <taxon>Streptophyta</taxon>
        <taxon>Embryophyta</taxon>
        <taxon>Tracheophyta</taxon>
        <taxon>Spermatophyta</taxon>
        <taxon>Magnoliopsida</taxon>
        <taxon>Liliopsida</taxon>
        <taxon>Poales</taxon>
        <taxon>Poaceae</taxon>
        <taxon>PACMAD clade</taxon>
        <taxon>Panicoideae</taxon>
        <taxon>Andropogonodae</taxon>
        <taxon>Andropogoneae</taxon>
        <taxon>Tripsacinae</taxon>
        <taxon>Zea</taxon>
    </lineage>
</organism>
<keyword evidence="3" id="KW-0723">Serine/threonine-protein kinase</keyword>
<dbReference type="AlphaFoldDB" id="A0A317YG68"/>
<dbReference type="InterPro" id="IPR000719">
    <property type="entry name" value="Prot_kinase_dom"/>
</dbReference>
<dbReference type="InterPro" id="IPR011009">
    <property type="entry name" value="Kinase-like_dom_sf"/>
</dbReference>
<protein>
    <recommendedName>
        <fullName evidence="2">non-specific serine/threonine protein kinase</fullName>
        <ecNumber evidence="2">2.7.11.1</ecNumber>
    </recommendedName>
</protein>
<evidence type="ECO:0000256" key="3">
    <source>
        <dbReference type="ARBA" id="ARBA00022527"/>
    </source>
</evidence>
<dbReference type="PROSITE" id="PS00108">
    <property type="entry name" value="PROTEIN_KINASE_ST"/>
    <property type="match status" value="1"/>
</dbReference>
<dbReference type="EMBL" id="NCVQ01000001">
    <property type="protein sequence ID" value="PWZ56712.1"/>
    <property type="molecule type" value="Genomic_DNA"/>
</dbReference>
<keyword evidence="6 12" id="KW-0418">Kinase</keyword>
<keyword evidence="4" id="KW-0808">Transferase</keyword>
<sequence>MELAPPPMGDVAHHHVHDPASFSPLSSDAGLSPHFPPALADAGAGALDLSFTSTASASTSSFTTATTFSARSSLSLPSFSSSTSLSPRPHSSSASPHWAHLAAARAATPDGVLRLAHLHLVRELGHGHLARVFLCRLKSSPPASPLFALKVVDLRDDDPSRVSHVLAESRVLSCLDHPFVPTLYARLDAGRYACFLMDYCSGGDLHAVLRRRPGGRLPVAAARFYAAEVLLAIEYLHALGFVYRDLKPENVLLRGDGHVVLSDFDLALPASVEPAVRLRQVRKQSRRRKIALLPSCFSGPSNGGGEEEEEIDGKERFEFVAEPTAASSKDCVGTHEYLAPELVSGSGHGNGVDWWAFGVFLYELVYGRTPFKGHTKEATLKNILSKQVTYPQLDGEADASQSQLRDLVGRLLERDPRRRMGATRGAAEIKRHPFFAGVDWALIRCVAPPVVPDRDAAAPAGGGDRKAAKLGSWSSMSSNRGSKKRKSSSSSRRRSTSTCDERQGVFRKLMSWNQENRSSNKVKTTTSKEK</sequence>